<dbReference type="Proteomes" id="UP001203512">
    <property type="component" value="Unassembled WGS sequence"/>
</dbReference>
<comment type="caution">
    <text evidence="1">The sequence shown here is derived from an EMBL/GenBank/DDBJ whole genome shotgun (WGS) entry which is preliminary data.</text>
</comment>
<accession>A0ABT0E206</accession>
<dbReference type="RefSeq" id="WP_247234574.1">
    <property type="nucleotide sequence ID" value="NZ_JALKHS010000021.1"/>
</dbReference>
<keyword evidence="2" id="KW-1185">Reference proteome</keyword>
<gene>
    <name evidence="1" type="ORF">MU848_17595</name>
</gene>
<organism evidence="1 2">
    <name type="scientific">Sphingobium agri</name>
    <dbReference type="NCBI Taxonomy" id="2933566"/>
    <lineage>
        <taxon>Bacteria</taxon>
        <taxon>Pseudomonadati</taxon>
        <taxon>Pseudomonadota</taxon>
        <taxon>Alphaproteobacteria</taxon>
        <taxon>Sphingomonadales</taxon>
        <taxon>Sphingomonadaceae</taxon>
        <taxon>Sphingobium</taxon>
    </lineage>
</organism>
<dbReference type="EMBL" id="JALKHS010000021">
    <property type="protein sequence ID" value="MCK0533407.1"/>
    <property type="molecule type" value="Genomic_DNA"/>
</dbReference>
<reference evidence="1 2" key="1">
    <citation type="submission" date="2022-04" db="EMBL/GenBank/DDBJ databases">
        <authorList>
            <person name="Huq M.A."/>
        </authorList>
    </citation>
    <scope>NUCLEOTIDE SEQUENCE [LARGE SCALE GENOMIC DNA]</scope>
    <source>
        <strain evidence="1 2">MAH-33</strain>
    </source>
</reference>
<protein>
    <submittedName>
        <fullName evidence="1">Uncharacterized protein</fullName>
    </submittedName>
</protein>
<proteinExistence type="predicted"/>
<name>A0ABT0E206_9SPHN</name>
<evidence type="ECO:0000313" key="2">
    <source>
        <dbReference type="Proteomes" id="UP001203512"/>
    </source>
</evidence>
<evidence type="ECO:0000313" key="1">
    <source>
        <dbReference type="EMBL" id="MCK0533407.1"/>
    </source>
</evidence>
<sequence>MARSIILHAAALDRSGGYRDAGATLTVGADDDTQTDIGETAAGELVAADRAIWAPEPGQRKAKA</sequence>